<dbReference type="PROSITE" id="PS00705">
    <property type="entry name" value="PROK_CO2_ANHYDRASE_2"/>
    <property type="match status" value="1"/>
</dbReference>
<dbReference type="SMART" id="SM00947">
    <property type="entry name" value="Pro_CA"/>
    <property type="match status" value="1"/>
</dbReference>
<evidence type="ECO:0000256" key="8">
    <source>
        <dbReference type="RuleBase" id="RU003956"/>
    </source>
</evidence>
<comment type="catalytic activity">
    <reaction evidence="7 8">
        <text>hydrogencarbonate + H(+) = CO2 + H2O</text>
        <dbReference type="Rhea" id="RHEA:10748"/>
        <dbReference type="ChEBI" id="CHEBI:15377"/>
        <dbReference type="ChEBI" id="CHEBI:15378"/>
        <dbReference type="ChEBI" id="CHEBI:16526"/>
        <dbReference type="ChEBI" id="CHEBI:17544"/>
        <dbReference type="EC" id="4.2.1.1"/>
    </reaction>
</comment>
<evidence type="ECO:0000256" key="2">
    <source>
        <dbReference type="ARBA" id="ARBA00006217"/>
    </source>
</evidence>
<comment type="similarity">
    <text evidence="2 8">Belongs to the beta-class carbonic anhydrase family.</text>
</comment>
<evidence type="ECO:0000313" key="10">
    <source>
        <dbReference type="Proteomes" id="UP001589797"/>
    </source>
</evidence>
<dbReference type="PANTHER" id="PTHR11002:SF76">
    <property type="entry name" value="CARBONIC ANHYDRASE"/>
    <property type="match status" value="1"/>
</dbReference>
<comment type="function">
    <text evidence="8">Reversible hydration of carbon dioxide.</text>
</comment>
<evidence type="ECO:0000256" key="5">
    <source>
        <dbReference type="ARBA" id="ARBA00022833"/>
    </source>
</evidence>
<dbReference type="CDD" id="cd03378">
    <property type="entry name" value="beta_CA_cladeC"/>
    <property type="match status" value="1"/>
</dbReference>
<dbReference type="EMBL" id="JBHLWI010000002">
    <property type="protein sequence ID" value="MFC0261252.1"/>
    <property type="molecule type" value="Genomic_DNA"/>
</dbReference>
<proteinExistence type="inferred from homology"/>
<keyword evidence="4" id="KW-0479">Metal-binding</keyword>
<dbReference type="PROSITE" id="PS00704">
    <property type="entry name" value="PROK_CO2_ANHYDRASE_1"/>
    <property type="match status" value="1"/>
</dbReference>
<dbReference type="PANTHER" id="PTHR11002">
    <property type="entry name" value="CARBONIC ANHYDRASE"/>
    <property type="match status" value="1"/>
</dbReference>
<accession>A0ABV6FNP7</accession>
<keyword evidence="6 8" id="KW-0456">Lyase</keyword>
<organism evidence="9 10">
    <name type="scientific">Fontibacter flavus</name>
    <dbReference type="NCBI Taxonomy" id="654838"/>
    <lineage>
        <taxon>Bacteria</taxon>
        <taxon>Pseudomonadati</taxon>
        <taxon>Bacteroidota</taxon>
        <taxon>Cytophagia</taxon>
        <taxon>Cytophagales</taxon>
        <taxon>Cyclobacteriaceae</taxon>
        <taxon>Fontibacter</taxon>
    </lineage>
</organism>
<dbReference type="SUPFAM" id="SSF53056">
    <property type="entry name" value="beta-carbonic anhydrase, cab"/>
    <property type="match status" value="1"/>
</dbReference>
<dbReference type="Gene3D" id="3.40.1050.10">
    <property type="entry name" value="Carbonic anhydrase"/>
    <property type="match status" value="1"/>
</dbReference>
<dbReference type="RefSeq" id="WP_382385706.1">
    <property type="nucleotide sequence ID" value="NZ_JBHLWI010000002.1"/>
</dbReference>
<evidence type="ECO:0000256" key="4">
    <source>
        <dbReference type="ARBA" id="ARBA00022723"/>
    </source>
</evidence>
<dbReference type="InterPro" id="IPR015892">
    <property type="entry name" value="Carbonic_anhydrase_CS"/>
</dbReference>
<name>A0ABV6FNP7_9BACT</name>
<evidence type="ECO:0000256" key="7">
    <source>
        <dbReference type="ARBA" id="ARBA00048348"/>
    </source>
</evidence>
<gene>
    <name evidence="9" type="ORF">ACFFIP_01060</name>
</gene>
<evidence type="ECO:0000256" key="3">
    <source>
        <dbReference type="ARBA" id="ARBA00012925"/>
    </source>
</evidence>
<dbReference type="InterPro" id="IPR036874">
    <property type="entry name" value="Carbonic_anhydrase_sf"/>
</dbReference>
<comment type="caution">
    <text evidence="9">The sequence shown here is derived from an EMBL/GenBank/DDBJ whole genome shotgun (WGS) entry which is preliminary data.</text>
</comment>
<dbReference type="Pfam" id="PF00484">
    <property type="entry name" value="Pro_CA"/>
    <property type="match status" value="1"/>
</dbReference>
<dbReference type="Proteomes" id="UP001589797">
    <property type="component" value="Unassembled WGS sequence"/>
</dbReference>
<dbReference type="InterPro" id="IPR001765">
    <property type="entry name" value="Carbonic_anhydrase"/>
</dbReference>
<protein>
    <recommendedName>
        <fullName evidence="3 8">Carbonic anhydrase</fullName>
        <ecNumber evidence="3 8">4.2.1.1</ecNumber>
    </recommendedName>
    <alternativeName>
        <fullName evidence="8">Carbonate dehydratase</fullName>
    </alternativeName>
</protein>
<dbReference type="PROSITE" id="PS51257">
    <property type="entry name" value="PROKAR_LIPOPROTEIN"/>
    <property type="match status" value="1"/>
</dbReference>
<comment type="cofactor">
    <cofactor evidence="1">
        <name>Zn(2+)</name>
        <dbReference type="ChEBI" id="CHEBI:29105"/>
    </cofactor>
</comment>
<dbReference type="EC" id="4.2.1.1" evidence="3 8"/>
<keyword evidence="10" id="KW-1185">Reference proteome</keyword>
<evidence type="ECO:0000256" key="1">
    <source>
        <dbReference type="ARBA" id="ARBA00001947"/>
    </source>
</evidence>
<evidence type="ECO:0000256" key="6">
    <source>
        <dbReference type="ARBA" id="ARBA00023239"/>
    </source>
</evidence>
<evidence type="ECO:0000313" key="9">
    <source>
        <dbReference type="EMBL" id="MFC0261252.1"/>
    </source>
</evidence>
<reference evidence="9 10" key="1">
    <citation type="submission" date="2024-09" db="EMBL/GenBank/DDBJ databases">
        <authorList>
            <person name="Sun Q."/>
            <person name="Mori K."/>
        </authorList>
    </citation>
    <scope>NUCLEOTIDE SEQUENCE [LARGE SCALE GENOMIC DNA]</scope>
    <source>
        <strain evidence="9 10">CCM 7650</strain>
    </source>
</reference>
<keyword evidence="5 8" id="KW-0862">Zinc</keyword>
<sequence length="229" mass="25837">MKRYSYLPLLAGFFFIGCKPEPVDQHLEKVPKENLLEVLLEGNQRFAEDHPIHPDQTLERLRELNTGQHPVAAIVSCSDSRVPPELIFDQGLGDLFVIRNAGNIVADYEIGSVEYAVEVLGVPLVIVMGHTNCGAIHAFVEHDHDHSHVYPEFIQKIVNYIDAEEEEKALPRDIPNFYDKAIEANVLHGVHELKKHIPNADSLINNKHLRIIGAIYDMESGKVKVIEDK</sequence>